<evidence type="ECO:0000259" key="1">
    <source>
        <dbReference type="Pfam" id="PF08241"/>
    </source>
</evidence>
<keyword evidence="2" id="KW-0808">Transferase</keyword>
<dbReference type="InterPro" id="IPR013216">
    <property type="entry name" value="Methyltransf_11"/>
</dbReference>
<keyword evidence="3" id="KW-1185">Reference proteome</keyword>
<dbReference type="Pfam" id="PF08241">
    <property type="entry name" value="Methyltransf_11"/>
    <property type="match status" value="1"/>
</dbReference>
<dbReference type="PANTHER" id="PTHR43591">
    <property type="entry name" value="METHYLTRANSFERASE"/>
    <property type="match status" value="1"/>
</dbReference>
<evidence type="ECO:0000313" key="3">
    <source>
        <dbReference type="Proteomes" id="UP000218505"/>
    </source>
</evidence>
<organism evidence="2 3">
    <name type="scientific">Actinosynnema pretiosum</name>
    <dbReference type="NCBI Taxonomy" id="42197"/>
    <lineage>
        <taxon>Bacteria</taxon>
        <taxon>Bacillati</taxon>
        <taxon>Actinomycetota</taxon>
        <taxon>Actinomycetes</taxon>
        <taxon>Pseudonocardiales</taxon>
        <taxon>Pseudonocardiaceae</taxon>
        <taxon>Actinosynnema</taxon>
    </lineage>
</organism>
<keyword evidence="2" id="KW-0489">Methyltransferase</keyword>
<name>A0A290Z856_9PSEU</name>
<proteinExistence type="predicted"/>
<accession>A0A290Z856</accession>
<dbReference type="KEGG" id="apre:CNX65_19145"/>
<evidence type="ECO:0000313" key="2">
    <source>
        <dbReference type="EMBL" id="ATE55143.1"/>
    </source>
</evidence>
<dbReference type="CDD" id="cd02440">
    <property type="entry name" value="AdoMet_MTases"/>
    <property type="match status" value="1"/>
</dbReference>
<dbReference type="SUPFAM" id="SSF53335">
    <property type="entry name" value="S-adenosyl-L-methionine-dependent methyltransferases"/>
    <property type="match status" value="1"/>
</dbReference>
<feature type="domain" description="Methyltransferase type 11" evidence="1">
    <location>
        <begin position="48"/>
        <end position="136"/>
    </location>
</feature>
<dbReference type="GO" id="GO:0032259">
    <property type="term" value="P:methylation"/>
    <property type="evidence" value="ECO:0007669"/>
    <property type="project" value="UniProtKB-KW"/>
</dbReference>
<sequence>MTAIDAGQVFDNHSDHAGEQHRCLAAAYDPMTFTRLALTGVRKGWRCLEVGAGGGSVAHWLANRVAPTGSVLATDLRPGHVPSAPGLTVVRHDVVTDPLPEGEFDLVHARLVLLHLPEREAVLRKLVRSLKPGGWLQLDELDLTYGPVLLAPSPRAAAVCEKFLAAEEEVFARAGADPAWGRRAASAMAEAGLVDVDPAPALFPWRAGSPGARLIAHRTRRLRDRLVAAGLTDGELAEVREAVADPAFRATSCAVYSVQGRRPA</sequence>
<dbReference type="EMBL" id="CP023445">
    <property type="protein sequence ID" value="ATE55143.1"/>
    <property type="molecule type" value="Genomic_DNA"/>
</dbReference>
<dbReference type="RefSeq" id="WP_096494961.1">
    <property type="nucleotide sequence ID" value="NZ_CP023445.1"/>
</dbReference>
<dbReference type="Gene3D" id="3.40.50.150">
    <property type="entry name" value="Vaccinia Virus protein VP39"/>
    <property type="match status" value="1"/>
</dbReference>
<dbReference type="GO" id="GO:0008757">
    <property type="term" value="F:S-adenosylmethionine-dependent methyltransferase activity"/>
    <property type="evidence" value="ECO:0007669"/>
    <property type="project" value="InterPro"/>
</dbReference>
<dbReference type="PANTHER" id="PTHR43591:SF110">
    <property type="entry name" value="RHODANESE DOMAIN-CONTAINING PROTEIN"/>
    <property type="match status" value="1"/>
</dbReference>
<reference evidence="2" key="1">
    <citation type="submission" date="2017-09" db="EMBL/GenBank/DDBJ databases">
        <title>Complete Genome Sequence of ansamitocin-producing Bacterium Actinosynnema pretiosum X47.</title>
        <authorList>
            <person name="Cao G."/>
            <person name="Zong G."/>
            <person name="Zhong C."/>
            <person name="Fu J."/>
        </authorList>
    </citation>
    <scope>NUCLEOTIDE SEQUENCE [LARGE SCALE GENOMIC DNA]</scope>
    <source>
        <strain evidence="2">X47</strain>
    </source>
</reference>
<protein>
    <submittedName>
        <fullName evidence="2">SAM-dependent methyltransferase</fullName>
    </submittedName>
</protein>
<dbReference type="Proteomes" id="UP000218505">
    <property type="component" value="Chromosome"/>
</dbReference>
<gene>
    <name evidence="2" type="ORF">CNX65_19145</name>
</gene>
<dbReference type="AlphaFoldDB" id="A0A290Z856"/>
<dbReference type="InterPro" id="IPR029063">
    <property type="entry name" value="SAM-dependent_MTases_sf"/>
</dbReference>